<dbReference type="Proteomes" id="UP000554235">
    <property type="component" value="Unassembled WGS sequence"/>
</dbReference>
<dbReference type="AlphaFoldDB" id="A0A8H4P5K3"/>
<accession>A0A8H4P5K3</accession>
<dbReference type="InterPro" id="IPR036249">
    <property type="entry name" value="Thioredoxin-like_sf"/>
</dbReference>
<evidence type="ECO:0000313" key="1">
    <source>
        <dbReference type="EMBL" id="KAF4463319.1"/>
    </source>
</evidence>
<gene>
    <name evidence="1" type="ORF">FALBO_9866</name>
</gene>
<protein>
    <recommendedName>
        <fullName evidence="3">DUF1223-domain-containing protein</fullName>
    </recommendedName>
</protein>
<dbReference type="OrthoDB" id="938668at2759"/>
<dbReference type="PANTHER" id="PTHR36057:SF1">
    <property type="entry name" value="LIPOPROTEIN LIPID ATTACHMENT SITE-LIKE PROTEIN, PUTATIVE (DUF1223)-RELATED"/>
    <property type="match status" value="1"/>
</dbReference>
<comment type="caution">
    <text evidence="1">The sequence shown here is derived from an EMBL/GenBank/DDBJ whole genome shotgun (WGS) entry which is preliminary data.</text>
</comment>
<reference evidence="1 2" key="1">
    <citation type="submission" date="2020-01" db="EMBL/GenBank/DDBJ databases">
        <title>Identification and distribution of gene clusters putatively required for synthesis of sphingolipid metabolism inhibitors in phylogenetically diverse species of the filamentous fungus Fusarium.</title>
        <authorList>
            <person name="Kim H.-S."/>
            <person name="Busman M."/>
            <person name="Brown D.W."/>
            <person name="Divon H."/>
            <person name="Uhlig S."/>
            <person name="Proctor R.H."/>
        </authorList>
    </citation>
    <scope>NUCLEOTIDE SEQUENCE [LARGE SCALE GENOMIC DNA]</scope>
    <source>
        <strain evidence="1 2">NRRL 20459</strain>
    </source>
</reference>
<evidence type="ECO:0008006" key="3">
    <source>
        <dbReference type="Google" id="ProtNLM"/>
    </source>
</evidence>
<dbReference type="InterPro" id="IPR010634">
    <property type="entry name" value="DUF1223"/>
</dbReference>
<dbReference type="EMBL" id="JAADYS010001385">
    <property type="protein sequence ID" value="KAF4463319.1"/>
    <property type="molecule type" value="Genomic_DNA"/>
</dbReference>
<sequence>MASLLRKIFRRKKQPPMVCAVPLDGHDHAIGDDPNHQHTAACFVDFEPLAVVELFQSQSCQSCPPAIPGILEGANHPNILLLTYNVTLFDHTGWKDTFAKTSWDQHQRAYAMMWQRRTIFTPQVVANGVADGSGSGGKGEVQEIVQQARGAQAGRGWHIYLDANDTDVRIDTDIEMVGKHDILLALYKDGSEKVKIGKGPNKGKKLEHRNVVTNLVKIGEWTGGNLMIPLPASRDSMKPGESAAVLLQEGTGGPIIAVARV</sequence>
<evidence type="ECO:0000313" key="2">
    <source>
        <dbReference type="Proteomes" id="UP000554235"/>
    </source>
</evidence>
<dbReference type="PANTHER" id="PTHR36057">
    <property type="match status" value="1"/>
</dbReference>
<dbReference type="SUPFAM" id="SSF52833">
    <property type="entry name" value="Thioredoxin-like"/>
    <property type="match status" value="1"/>
</dbReference>
<organism evidence="1 2">
    <name type="scientific">Fusarium albosuccineum</name>
    <dbReference type="NCBI Taxonomy" id="1237068"/>
    <lineage>
        <taxon>Eukaryota</taxon>
        <taxon>Fungi</taxon>
        <taxon>Dikarya</taxon>
        <taxon>Ascomycota</taxon>
        <taxon>Pezizomycotina</taxon>
        <taxon>Sordariomycetes</taxon>
        <taxon>Hypocreomycetidae</taxon>
        <taxon>Hypocreales</taxon>
        <taxon>Nectriaceae</taxon>
        <taxon>Fusarium</taxon>
        <taxon>Fusarium decemcellulare species complex</taxon>
    </lineage>
</organism>
<keyword evidence="2" id="KW-1185">Reference proteome</keyword>
<name>A0A8H4P5K3_9HYPO</name>
<proteinExistence type="predicted"/>
<dbReference type="Pfam" id="PF06764">
    <property type="entry name" value="DUF1223"/>
    <property type="match status" value="1"/>
</dbReference>